<gene>
    <name evidence="1" type="ORF">G6F50_018130</name>
</gene>
<protein>
    <submittedName>
        <fullName evidence="1">Uncharacterized protein</fullName>
    </submittedName>
</protein>
<sequence>MRACRLRWRASAAACRGSRIAWPIAAPLPRPPASPWRPIATPPTAIWISATPRACRPSSKRAFRARRSRASAAAWT</sequence>
<proteinExistence type="predicted"/>
<reference evidence="1 2" key="1">
    <citation type="journal article" date="2020" name="Microb. Genom.">
        <title>Genetic diversity of clinical and environmental Mucorales isolates obtained from an investigation of mucormycosis cases among solid organ transplant recipients.</title>
        <authorList>
            <person name="Nguyen M.H."/>
            <person name="Kaul D."/>
            <person name="Muto C."/>
            <person name="Cheng S.J."/>
            <person name="Richter R.A."/>
            <person name="Bruno V.M."/>
            <person name="Liu G."/>
            <person name="Beyhan S."/>
            <person name="Sundermann A.J."/>
            <person name="Mounaud S."/>
            <person name="Pasculle A.W."/>
            <person name="Nierman W.C."/>
            <person name="Driscoll E."/>
            <person name="Cumbie R."/>
            <person name="Clancy C.J."/>
            <person name="Dupont C.L."/>
        </authorList>
    </citation>
    <scope>NUCLEOTIDE SEQUENCE [LARGE SCALE GENOMIC DNA]</scope>
    <source>
        <strain evidence="1 2">GL24</strain>
    </source>
</reference>
<organism evidence="1 2">
    <name type="scientific">Rhizopus delemar</name>
    <dbReference type="NCBI Taxonomy" id="936053"/>
    <lineage>
        <taxon>Eukaryota</taxon>
        <taxon>Fungi</taxon>
        <taxon>Fungi incertae sedis</taxon>
        <taxon>Mucoromycota</taxon>
        <taxon>Mucoromycotina</taxon>
        <taxon>Mucoromycetes</taxon>
        <taxon>Mucorales</taxon>
        <taxon>Mucorineae</taxon>
        <taxon>Rhizopodaceae</taxon>
        <taxon>Rhizopus</taxon>
    </lineage>
</organism>
<dbReference type="AlphaFoldDB" id="A0A9P7BZM4"/>
<keyword evidence="2" id="KW-1185">Reference proteome</keyword>
<evidence type="ECO:0000313" key="2">
    <source>
        <dbReference type="Proteomes" id="UP000740926"/>
    </source>
</evidence>
<dbReference type="Proteomes" id="UP000740926">
    <property type="component" value="Unassembled WGS sequence"/>
</dbReference>
<evidence type="ECO:0000313" key="1">
    <source>
        <dbReference type="EMBL" id="KAG1529244.1"/>
    </source>
</evidence>
<dbReference type="EMBL" id="JAANIU010015829">
    <property type="protein sequence ID" value="KAG1529244.1"/>
    <property type="molecule type" value="Genomic_DNA"/>
</dbReference>
<comment type="caution">
    <text evidence="1">The sequence shown here is derived from an EMBL/GenBank/DDBJ whole genome shotgun (WGS) entry which is preliminary data.</text>
</comment>
<name>A0A9P7BZM4_9FUNG</name>
<accession>A0A9P7BZM4</accession>